<dbReference type="CDD" id="cd04186">
    <property type="entry name" value="GT_2_like_c"/>
    <property type="match status" value="1"/>
</dbReference>
<dbReference type="EMBL" id="JBHUKU010000013">
    <property type="protein sequence ID" value="MFD2461358.1"/>
    <property type="molecule type" value="Genomic_DNA"/>
</dbReference>
<keyword evidence="4 6" id="KW-0808">Transferase</keyword>
<dbReference type="InterPro" id="IPR029044">
    <property type="entry name" value="Nucleotide-diphossugar_trans"/>
</dbReference>
<organism evidence="6 7">
    <name type="scientific">Amycolatopsis samaneae</name>
    <dbReference type="NCBI Taxonomy" id="664691"/>
    <lineage>
        <taxon>Bacteria</taxon>
        <taxon>Bacillati</taxon>
        <taxon>Actinomycetota</taxon>
        <taxon>Actinomycetes</taxon>
        <taxon>Pseudonocardiales</taxon>
        <taxon>Pseudonocardiaceae</taxon>
        <taxon>Amycolatopsis</taxon>
    </lineage>
</organism>
<comment type="similarity">
    <text evidence="2">Belongs to the glycosyltransferase 2 family.</text>
</comment>
<evidence type="ECO:0000256" key="4">
    <source>
        <dbReference type="ARBA" id="ARBA00022679"/>
    </source>
</evidence>
<dbReference type="Pfam" id="PF00535">
    <property type="entry name" value="Glycos_transf_2"/>
    <property type="match status" value="1"/>
</dbReference>
<feature type="domain" description="Glycosyltransferase 2-like" evidence="5">
    <location>
        <begin position="8"/>
        <end position="165"/>
    </location>
</feature>
<evidence type="ECO:0000259" key="5">
    <source>
        <dbReference type="Pfam" id="PF00535"/>
    </source>
</evidence>
<sequence>MTPEPATTVVVVTWRGAGHLTACLDALAAQNRPHRTLVVDNASDDGTAALLAAHPSAPSVLRLPRNLGYAGAMAAALRRVETPFMAWLNDDAEPAPDWLATLEDALDAAPLAAAATSRLRLADGSTQSAGVRLTADGHGADLAEPASEVFGFCGGAALLRTGPLHTVGGIPSSFFCYYEDTDTAWRLRLAGWDVVPVPTATVRHRHGASTRPGSPLFHRWNERNRLFTLLRCAPGDVALRQLARFALLTAILPLRPGKPDAPNFRFGLRVRVLAEVVAGLPATLFARRKITRRSALGRGAVWEAWAGH</sequence>
<accession>A0ABW5GKI2</accession>
<dbReference type="Gene3D" id="3.90.550.10">
    <property type="entry name" value="Spore Coat Polysaccharide Biosynthesis Protein SpsA, Chain A"/>
    <property type="match status" value="1"/>
</dbReference>
<reference evidence="7" key="1">
    <citation type="journal article" date="2019" name="Int. J. Syst. Evol. Microbiol.">
        <title>The Global Catalogue of Microorganisms (GCM) 10K type strain sequencing project: providing services to taxonomists for standard genome sequencing and annotation.</title>
        <authorList>
            <consortium name="The Broad Institute Genomics Platform"/>
            <consortium name="The Broad Institute Genome Sequencing Center for Infectious Disease"/>
            <person name="Wu L."/>
            <person name="Ma J."/>
        </authorList>
    </citation>
    <scope>NUCLEOTIDE SEQUENCE [LARGE SCALE GENOMIC DNA]</scope>
    <source>
        <strain evidence="7">CGMCC 4.7643</strain>
    </source>
</reference>
<proteinExistence type="inferred from homology"/>
<evidence type="ECO:0000313" key="6">
    <source>
        <dbReference type="EMBL" id="MFD2461358.1"/>
    </source>
</evidence>
<evidence type="ECO:0000256" key="2">
    <source>
        <dbReference type="ARBA" id="ARBA00006739"/>
    </source>
</evidence>
<evidence type="ECO:0000256" key="1">
    <source>
        <dbReference type="ARBA" id="ARBA00004776"/>
    </source>
</evidence>
<comment type="pathway">
    <text evidence="1">Cell wall biogenesis; cell wall polysaccharide biosynthesis.</text>
</comment>
<evidence type="ECO:0000313" key="7">
    <source>
        <dbReference type="Proteomes" id="UP001597419"/>
    </source>
</evidence>
<evidence type="ECO:0000256" key="3">
    <source>
        <dbReference type="ARBA" id="ARBA00022676"/>
    </source>
</evidence>
<dbReference type="SUPFAM" id="SSF53448">
    <property type="entry name" value="Nucleotide-diphospho-sugar transferases"/>
    <property type="match status" value="1"/>
</dbReference>
<dbReference type="PANTHER" id="PTHR43179">
    <property type="entry name" value="RHAMNOSYLTRANSFERASE WBBL"/>
    <property type="match status" value="1"/>
</dbReference>
<dbReference type="InterPro" id="IPR001173">
    <property type="entry name" value="Glyco_trans_2-like"/>
</dbReference>
<dbReference type="Proteomes" id="UP001597419">
    <property type="component" value="Unassembled WGS sequence"/>
</dbReference>
<name>A0ABW5GKI2_9PSEU</name>
<keyword evidence="7" id="KW-1185">Reference proteome</keyword>
<keyword evidence="3 6" id="KW-0328">Glycosyltransferase</keyword>
<dbReference type="PANTHER" id="PTHR43179:SF12">
    <property type="entry name" value="GALACTOFURANOSYLTRANSFERASE GLFT2"/>
    <property type="match status" value="1"/>
</dbReference>
<dbReference type="RefSeq" id="WP_345404094.1">
    <property type="nucleotide sequence ID" value="NZ_BAABHG010000016.1"/>
</dbReference>
<gene>
    <name evidence="6" type="ORF">ACFSYJ_22330</name>
</gene>
<dbReference type="GO" id="GO:0016757">
    <property type="term" value="F:glycosyltransferase activity"/>
    <property type="evidence" value="ECO:0007669"/>
    <property type="project" value="UniProtKB-KW"/>
</dbReference>
<comment type="caution">
    <text evidence="6">The sequence shown here is derived from an EMBL/GenBank/DDBJ whole genome shotgun (WGS) entry which is preliminary data.</text>
</comment>
<dbReference type="EC" id="2.4.-.-" evidence="6"/>
<protein>
    <submittedName>
        <fullName evidence="6">Glycosyltransferase family 2 protein</fullName>
        <ecNumber evidence="6">2.4.-.-</ecNumber>
    </submittedName>
</protein>